<proteinExistence type="predicted"/>
<dbReference type="Pfam" id="PF13641">
    <property type="entry name" value="Glyco_tranf_2_3"/>
    <property type="match status" value="1"/>
</dbReference>
<dbReference type="InterPro" id="IPR029044">
    <property type="entry name" value="Nucleotide-diphossugar_trans"/>
</dbReference>
<evidence type="ECO:0000313" key="2">
    <source>
        <dbReference type="EMBL" id="MBB5066201.1"/>
    </source>
</evidence>
<gene>
    <name evidence="2" type="ORF">HDF15_004575</name>
</gene>
<dbReference type="Proteomes" id="UP000584867">
    <property type="component" value="Unassembled WGS sequence"/>
</dbReference>
<reference evidence="2 3" key="1">
    <citation type="submission" date="2020-08" db="EMBL/GenBank/DDBJ databases">
        <title>Genomic Encyclopedia of Type Strains, Phase IV (KMG-V): Genome sequencing to study the core and pangenomes of soil and plant-associated prokaryotes.</title>
        <authorList>
            <person name="Whitman W."/>
        </authorList>
    </citation>
    <scope>NUCLEOTIDE SEQUENCE [LARGE SCALE GENOMIC DNA]</scope>
    <source>
        <strain evidence="2 3">X5P3</strain>
    </source>
</reference>
<feature type="transmembrane region" description="Helical" evidence="1">
    <location>
        <begin position="312"/>
        <end position="332"/>
    </location>
</feature>
<dbReference type="EMBL" id="JACHIO010000024">
    <property type="protein sequence ID" value="MBB5066201.1"/>
    <property type="molecule type" value="Genomic_DNA"/>
</dbReference>
<keyword evidence="1" id="KW-0472">Membrane</keyword>
<dbReference type="CDD" id="cd06423">
    <property type="entry name" value="CESA_like"/>
    <property type="match status" value="1"/>
</dbReference>
<dbReference type="RefSeq" id="WP_184259533.1">
    <property type="nucleotide sequence ID" value="NZ_JACHIO010000024.1"/>
</dbReference>
<dbReference type="PANTHER" id="PTHR43646:SF3">
    <property type="entry name" value="SLR1566 PROTEIN"/>
    <property type="match status" value="1"/>
</dbReference>
<organism evidence="2 3">
    <name type="scientific">Granulicella mallensis</name>
    <dbReference type="NCBI Taxonomy" id="940614"/>
    <lineage>
        <taxon>Bacteria</taxon>
        <taxon>Pseudomonadati</taxon>
        <taxon>Acidobacteriota</taxon>
        <taxon>Terriglobia</taxon>
        <taxon>Terriglobales</taxon>
        <taxon>Acidobacteriaceae</taxon>
        <taxon>Granulicella</taxon>
    </lineage>
</organism>
<accession>A0A7W7ZU88</accession>
<feature type="transmembrane region" description="Helical" evidence="1">
    <location>
        <begin position="289"/>
        <end position="307"/>
    </location>
</feature>
<dbReference type="AlphaFoldDB" id="A0A7W7ZU88"/>
<evidence type="ECO:0000313" key="3">
    <source>
        <dbReference type="Proteomes" id="UP000584867"/>
    </source>
</evidence>
<dbReference type="PANTHER" id="PTHR43646">
    <property type="entry name" value="GLYCOSYLTRANSFERASE"/>
    <property type="match status" value="1"/>
</dbReference>
<keyword evidence="2" id="KW-0808">Transferase</keyword>
<dbReference type="SUPFAM" id="SSF53448">
    <property type="entry name" value="Nucleotide-diphospho-sugar transferases"/>
    <property type="match status" value="1"/>
</dbReference>
<sequence length="398" mass="44474">MIDRIWRDVIALSAWGIALPWCIRTTALIQNLSLVPDLSWLDWNVSPAGTPGLIVVVTARDEADNIAATLDTLLAQDYPYLRIMAVDDRSVDATGTIMDEYAARRPDRLTALHITALKEGWLGKTFAMQVATQSSDSEYLLFTDADVLFSPSILRRALAYAERSQAAHLVVMPTAQVRSRGEGIVLGFIQMLGLWASRPWRIADPKAQKDIIGVGSFNLVRRDALESIGGLEPQRLTVLEDVILGRRIKAAGLPQRVAFAPGMVLVHWAKGMGGIVRAMTKNLFSAFNFRPFLLLAACLWIVLFCLVPIAGLVWWVTLLPALLVLGCVAVTYRELSTISDVDARYGWLYPLGALIFMYGMLRSMVLTWVNRGIIWRGTLYPLRELRRFNSPFQWRSKS</sequence>
<keyword evidence="1" id="KW-0812">Transmembrane</keyword>
<keyword evidence="1" id="KW-1133">Transmembrane helix</keyword>
<evidence type="ECO:0000256" key="1">
    <source>
        <dbReference type="SAM" id="Phobius"/>
    </source>
</evidence>
<dbReference type="GO" id="GO:0016740">
    <property type="term" value="F:transferase activity"/>
    <property type="evidence" value="ECO:0007669"/>
    <property type="project" value="UniProtKB-KW"/>
</dbReference>
<name>A0A7W7ZU88_9BACT</name>
<dbReference type="Gene3D" id="3.90.550.10">
    <property type="entry name" value="Spore Coat Polysaccharide Biosynthesis Protein SpsA, Chain A"/>
    <property type="match status" value="1"/>
</dbReference>
<feature type="transmembrane region" description="Helical" evidence="1">
    <location>
        <begin position="347"/>
        <end position="369"/>
    </location>
</feature>
<comment type="caution">
    <text evidence="2">The sequence shown here is derived from an EMBL/GenBank/DDBJ whole genome shotgun (WGS) entry which is preliminary data.</text>
</comment>
<protein>
    <submittedName>
        <fullName evidence="2">Glycosyltransferase involved in cell wall biosynthesis</fullName>
    </submittedName>
</protein>